<dbReference type="InterPro" id="IPR052718">
    <property type="entry name" value="NmrA-type_oxidoreductase"/>
</dbReference>
<comment type="caution">
    <text evidence="2">The sequence shown here is derived from an EMBL/GenBank/DDBJ whole genome shotgun (WGS) entry which is preliminary data.</text>
</comment>
<dbReference type="Gene3D" id="3.90.25.10">
    <property type="entry name" value="UDP-galactose 4-epimerase, domain 1"/>
    <property type="match status" value="1"/>
</dbReference>
<evidence type="ECO:0000313" key="3">
    <source>
        <dbReference type="Proteomes" id="UP000794436"/>
    </source>
</evidence>
<feature type="domain" description="NmrA-like" evidence="1">
    <location>
        <begin position="41"/>
        <end position="242"/>
    </location>
</feature>
<accession>A0A8K1FK74</accession>
<evidence type="ECO:0000313" key="2">
    <source>
        <dbReference type="EMBL" id="TMW61453.1"/>
    </source>
</evidence>
<name>A0A8K1FK74_PYTOL</name>
<dbReference type="InterPro" id="IPR008030">
    <property type="entry name" value="NmrA-like"/>
</dbReference>
<dbReference type="PANTHER" id="PTHR47129:SF1">
    <property type="entry name" value="NMRA-LIKE DOMAIN-CONTAINING PROTEIN"/>
    <property type="match status" value="1"/>
</dbReference>
<evidence type="ECO:0000259" key="1">
    <source>
        <dbReference type="Pfam" id="PF05368"/>
    </source>
</evidence>
<dbReference type="OrthoDB" id="3358371at2759"/>
<dbReference type="AlphaFoldDB" id="A0A8K1FK74"/>
<reference evidence="2" key="1">
    <citation type="submission" date="2019-03" db="EMBL/GenBank/DDBJ databases">
        <title>Long read genome sequence of the mycoparasitic Pythium oligandrum ATCC 38472 isolated from sugarbeet rhizosphere.</title>
        <authorList>
            <person name="Gaulin E."/>
        </authorList>
    </citation>
    <scope>NUCLEOTIDE SEQUENCE</scope>
    <source>
        <strain evidence="2">ATCC 38472_TT</strain>
    </source>
</reference>
<dbReference type="InterPro" id="IPR036291">
    <property type="entry name" value="NAD(P)-bd_dom_sf"/>
</dbReference>
<dbReference type="Pfam" id="PF05368">
    <property type="entry name" value="NmrA"/>
    <property type="match status" value="1"/>
</dbReference>
<sequence length="279" mass="29881">MAIQSRLLVTGASGQLGRATLRHLLETLKVDPQRIGPFFVDFNDRLSVADAAKDVQRALLTSSNDLFDRLEGQKATVNDLVKAGVQHIVYTSLQALDNAIAFIASDHRATEQAIKESNVPGYTFLRNGLYFENNVMLAAGAAKSGQWYSAAEDGKLAPIARDDLGRAAAYALAGETVDRSTYELTGSEAFTVNEMVAQISKAMEKPIQVVPVTVDQLAQGISAATGMPGFVAKALASMDANIAAGHTSVVTTDYEKLTGAKPQTHREWLDANKALLQSL</sequence>
<dbReference type="Proteomes" id="UP000794436">
    <property type="component" value="Unassembled WGS sequence"/>
</dbReference>
<organism evidence="2 3">
    <name type="scientific">Pythium oligandrum</name>
    <name type="common">Mycoparasitic fungus</name>
    <dbReference type="NCBI Taxonomy" id="41045"/>
    <lineage>
        <taxon>Eukaryota</taxon>
        <taxon>Sar</taxon>
        <taxon>Stramenopiles</taxon>
        <taxon>Oomycota</taxon>
        <taxon>Peronosporomycetes</taxon>
        <taxon>Pythiales</taxon>
        <taxon>Pythiaceae</taxon>
        <taxon>Pythium</taxon>
    </lineage>
</organism>
<gene>
    <name evidence="2" type="ORF">Poli38472_012644</name>
</gene>
<dbReference type="PANTHER" id="PTHR47129">
    <property type="entry name" value="QUINONE OXIDOREDUCTASE 2"/>
    <property type="match status" value="1"/>
</dbReference>
<protein>
    <recommendedName>
        <fullName evidence="1">NmrA-like domain-containing protein</fullName>
    </recommendedName>
</protein>
<keyword evidence="3" id="KW-1185">Reference proteome</keyword>
<dbReference type="SUPFAM" id="SSF51735">
    <property type="entry name" value="NAD(P)-binding Rossmann-fold domains"/>
    <property type="match status" value="1"/>
</dbReference>
<proteinExistence type="predicted"/>
<dbReference type="Gene3D" id="3.40.50.720">
    <property type="entry name" value="NAD(P)-binding Rossmann-like Domain"/>
    <property type="match status" value="1"/>
</dbReference>
<dbReference type="EMBL" id="SPLM01000076">
    <property type="protein sequence ID" value="TMW61453.1"/>
    <property type="molecule type" value="Genomic_DNA"/>
</dbReference>